<feature type="coiled-coil region" evidence="1">
    <location>
        <begin position="627"/>
        <end position="693"/>
    </location>
</feature>
<dbReference type="Proteomes" id="UP000186817">
    <property type="component" value="Unassembled WGS sequence"/>
</dbReference>
<gene>
    <name evidence="3" type="ORF">AK812_SmicGene34938</name>
</gene>
<evidence type="ECO:0000256" key="1">
    <source>
        <dbReference type="SAM" id="Coils"/>
    </source>
</evidence>
<evidence type="ECO:0000313" key="3">
    <source>
        <dbReference type="EMBL" id="OLP84231.1"/>
    </source>
</evidence>
<name>A0A1Q9CMS1_SYMMI</name>
<dbReference type="AlphaFoldDB" id="A0A1Q9CMS1"/>
<evidence type="ECO:0000313" key="4">
    <source>
        <dbReference type="Proteomes" id="UP000186817"/>
    </source>
</evidence>
<feature type="transmembrane region" description="Helical" evidence="2">
    <location>
        <begin position="82"/>
        <end position="110"/>
    </location>
</feature>
<keyword evidence="4" id="KW-1185">Reference proteome</keyword>
<protein>
    <submittedName>
        <fullName evidence="3">Uncharacterized protein</fullName>
    </submittedName>
</protein>
<dbReference type="EMBL" id="LSRX01001058">
    <property type="protein sequence ID" value="OLP84231.1"/>
    <property type="molecule type" value="Genomic_DNA"/>
</dbReference>
<sequence>MGTCIVYGFYEMRKREQEYEFTVGLSDLPTVTIATKTGTKYHRKTCQHLAVAGTPGTKNYEPCQDCFPERYTYQEKKERQKWCYGLMAGFVLLTGIILGSLATVCGMILVPGTYTFEVKEPWQALGFSVRNNKAKEELALGDGRAFKEVRRGRREVRERLVRKEYFETDESELMATWMSFPGSPNTQRNYNVDTVNIVDTTAYATRNESDYKKERTVNGENQECESLESGYAPRNLTGTNKVRSRRVKAGTRRNYRALLLIVLIYSNLQAAQGMEEALKQLAEVSQPTLQGIQTLAEEIRNTAASGSQREAGLAQAFQQTVATVQEQSSAAQQALTAAQQSAVTTMEEIGASIEKAGKERKPGEVELHKLIKAPEAFSPGTWQEEKSGFNEFKQRMRIWLGALDERLVKVMDTVERNKKDDTPVAMSELTSEGKEASRKLHSILCSYTKGRPYRVVKHTQDENGMEAYRMLMKEYQPVNRARSLELFHNMLNYRFRKDKGIAENILEYEARIEQYEKSTGEKVQENLKVSTLIQGMRPEVKRHLLLNLDEKTKYMDLRQYLVNYESTERWTNSLAQQQQGTPYRTTTDLIEKGDDHGGVAAMDINQAWGKGTVCASAELKDLMAKQNENLSVVSQELVSEVRNLQNDVKDLQSRWDEFIEEEEQARTEYAKYFEEQERIKQELRADRDRLLEKELKMEGHLGPGTSTSPTRTEINEFSDWEYYDKMMQDSEAQEQMEENENEYYTQSYISPEEAGEQFGIPLGVFLYTR</sequence>
<proteinExistence type="predicted"/>
<evidence type="ECO:0000256" key="2">
    <source>
        <dbReference type="SAM" id="Phobius"/>
    </source>
</evidence>
<accession>A0A1Q9CMS1</accession>
<organism evidence="3 4">
    <name type="scientific">Symbiodinium microadriaticum</name>
    <name type="common">Dinoflagellate</name>
    <name type="synonym">Zooxanthella microadriatica</name>
    <dbReference type="NCBI Taxonomy" id="2951"/>
    <lineage>
        <taxon>Eukaryota</taxon>
        <taxon>Sar</taxon>
        <taxon>Alveolata</taxon>
        <taxon>Dinophyceae</taxon>
        <taxon>Suessiales</taxon>
        <taxon>Symbiodiniaceae</taxon>
        <taxon>Symbiodinium</taxon>
    </lineage>
</organism>
<keyword evidence="2" id="KW-1133">Transmembrane helix</keyword>
<dbReference type="OrthoDB" id="444443at2759"/>
<keyword evidence="1" id="KW-0175">Coiled coil</keyword>
<reference evidence="3 4" key="1">
    <citation type="submission" date="2016-02" db="EMBL/GenBank/DDBJ databases">
        <title>Genome analysis of coral dinoflagellate symbionts highlights evolutionary adaptations to a symbiotic lifestyle.</title>
        <authorList>
            <person name="Aranda M."/>
            <person name="Li Y."/>
            <person name="Liew Y.J."/>
            <person name="Baumgarten S."/>
            <person name="Simakov O."/>
            <person name="Wilson M."/>
            <person name="Piel J."/>
            <person name="Ashoor H."/>
            <person name="Bougouffa S."/>
            <person name="Bajic V.B."/>
            <person name="Ryu T."/>
            <person name="Ravasi T."/>
            <person name="Bayer T."/>
            <person name="Micklem G."/>
            <person name="Kim H."/>
            <person name="Bhak J."/>
            <person name="Lajeunesse T.C."/>
            <person name="Voolstra C.R."/>
        </authorList>
    </citation>
    <scope>NUCLEOTIDE SEQUENCE [LARGE SCALE GENOMIC DNA]</scope>
    <source>
        <strain evidence="3 4">CCMP2467</strain>
    </source>
</reference>
<keyword evidence="2" id="KW-0472">Membrane</keyword>
<comment type="caution">
    <text evidence="3">The sequence shown here is derived from an EMBL/GenBank/DDBJ whole genome shotgun (WGS) entry which is preliminary data.</text>
</comment>
<keyword evidence="2" id="KW-0812">Transmembrane</keyword>